<organism evidence="2 3">
    <name type="scientific">Tetrahymena thermophila (strain SB210)</name>
    <dbReference type="NCBI Taxonomy" id="312017"/>
    <lineage>
        <taxon>Eukaryota</taxon>
        <taxon>Sar</taxon>
        <taxon>Alveolata</taxon>
        <taxon>Ciliophora</taxon>
        <taxon>Intramacronucleata</taxon>
        <taxon>Oligohymenophorea</taxon>
        <taxon>Hymenostomatida</taxon>
        <taxon>Tetrahymenina</taxon>
        <taxon>Tetrahymenidae</taxon>
        <taxon>Tetrahymena</taxon>
    </lineage>
</organism>
<keyword evidence="1 2" id="KW-0812">Transmembrane</keyword>
<feature type="transmembrane region" description="Helical" evidence="1">
    <location>
        <begin position="28"/>
        <end position="46"/>
    </location>
</feature>
<evidence type="ECO:0000256" key="1">
    <source>
        <dbReference type="SAM" id="Phobius"/>
    </source>
</evidence>
<reference evidence="3" key="1">
    <citation type="journal article" date="2006" name="PLoS Biol.">
        <title>Macronuclear genome sequence of the ciliate Tetrahymena thermophila, a model eukaryote.</title>
        <authorList>
            <person name="Eisen J.A."/>
            <person name="Coyne R.S."/>
            <person name="Wu M."/>
            <person name="Wu D."/>
            <person name="Thiagarajan M."/>
            <person name="Wortman J.R."/>
            <person name="Badger J.H."/>
            <person name="Ren Q."/>
            <person name="Amedeo P."/>
            <person name="Jones K.M."/>
            <person name="Tallon L.J."/>
            <person name="Delcher A.L."/>
            <person name="Salzberg S.L."/>
            <person name="Silva J.C."/>
            <person name="Haas B.J."/>
            <person name="Majoros W.H."/>
            <person name="Farzad M."/>
            <person name="Carlton J.M."/>
            <person name="Smith R.K. Jr."/>
            <person name="Garg J."/>
            <person name="Pearlman R.E."/>
            <person name="Karrer K.M."/>
            <person name="Sun L."/>
            <person name="Manning G."/>
            <person name="Elde N.C."/>
            <person name="Turkewitz A.P."/>
            <person name="Asai D.J."/>
            <person name="Wilkes D.E."/>
            <person name="Wang Y."/>
            <person name="Cai H."/>
            <person name="Collins K."/>
            <person name="Stewart B.A."/>
            <person name="Lee S.R."/>
            <person name="Wilamowska K."/>
            <person name="Weinberg Z."/>
            <person name="Ruzzo W.L."/>
            <person name="Wloga D."/>
            <person name="Gaertig J."/>
            <person name="Frankel J."/>
            <person name="Tsao C.-C."/>
            <person name="Gorovsky M.A."/>
            <person name="Keeling P.J."/>
            <person name="Waller R.F."/>
            <person name="Patron N.J."/>
            <person name="Cherry J.M."/>
            <person name="Stover N.A."/>
            <person name="Krieger C.J."/>
            <person name="del Toro C."/>
            <person name="Ryder H.F."/>
            <person name="Williamson S.C."/>
            <person name="Barbeau R.A."/>
            <person name="Hamilton E.P."/>
            <person name="Orias E."/>
        </authorList>
    </citation>
    <scope>NUCLEOTIDE SEQUENCE [LARGE SCALE GENOMIC DNA]</scope>
    <source>
        <strain evidence="3">SB210</strain>
    </source>
</reference>
<dbReference type="AlphaFoldDB" id="W7XKZ5"/>
<name>W7XKZ5_TETTS</name>
<dbReference type="RefSeq" id="XP_012652073.1">
    <property type="nucleotide sequence ID" value="XM_012796619.1"/>
</dbReference>
<dbReference type="KEGG" id="tet:TTHERM_000101555"/>
<gene>
    <name evidence="2" type="ORF">TTHERM_000101555</name>
</gene>
<accession>W7XKZ5</accession>
<dbReference type="GeneID" id="24437289"/>
<dbReference type="Proteomes" id="UP000009168">
    <property type="component" value="Unassembled WGS sequence"/>
</dbReference>
<dbReference type="EMBL" id="GG662767">
    <property type="protein sequence ID" value="EWS75399.1"/>
    <property type="molecule type" value="Genomic_DNA"/>
</dbReference>
<keyword evidence="3" id="KW-1185">Reference proteome</keyword>
<dbReference type="InParanoid" id="W7XKZ5"/>
<sequence>MGFSQFDIFSQSFSFNIDKNQVRQSTSIGIISSLIVLTIAASYYVYLLDLYFTNQIDPIYRSQSIINDEIVDITLDSNLVGFRYEYDTNKSIDLLQAQNNKTYIVQIAQFYYADEQNSFQVDLDIVKCTDPNLIGYYCIDFSSIQNQTLILSTSENILSHIAINIYGCLDLDMYKTTIPNNCASQSEIDYIMNCFNSGVRLKLFTSQFNTTTKQAQVKYRNQFIYTSADQLVQTILKAQKQVTSVKQGFLIQNSTEFSSPIQYNPFQQTYDRQYSIRSLNYSGYSYVQIKMDEIMDVIKIQYPTIPQILALGNIEFELSEYKEENETIQSNKNRPQRRKTKQLFDPQNLKLDLKNQNTYLNLRCSTINSPKEIKILQEKLNLRKLLQNFKDIFNQKFSKTIHQNIFKTKCCKKNDYLLSKGLDQYTKKFIEDQINKDLNIFEIYKDIIFLKKAIMILLDKQQLAAIKLVGCSQSFLGIQKHNMNTLQQFETNDQKMSHFEEQFANSISEELQYQNIKLFLLKCQNEQNMNELDKRILSSLY</sequence>
<evidence type="ECO:0000313" key="2">
    <source>
        <dbReference type="EMBL" id="EWS75399.1"/>
    </source>
</evidence>
<keyword evidence="1" id="KW-1133">Transmembrane helix</keyword>
<proteinExistence type="predicted"/>
<keyword evidence="1" id="KW-0472">Membrane</keyword>
<protein>
    <submittedName>
        <fullName evidence="2">Transmembrane protein, putative</fullName>
    </submittedName>
</protein>
<evidence type="ECO:0000313" key="3">
    <source>
        <dbReference type="Proteomes" id="UP000009168"/>
    </source>
</evidence>